<dbReference type="Proteomes" id="UP000002892">
    <property type="component" value="Chromosome"/>
</dbReference>
<dbReference type="OrthoDB" id="9788907at2"/>
<comment type="similarity">
    <text evidence="2">Belongs to the chromate ion transporter (CHR) (TC 2.A.51) family.</text>
</comment>
<dbReference type="HOGENOM" id="CLU_018106_1_2_9"/>
<dbReference type="Pfam" id="PF02417">
    <property type="entry name" value="Chromate_transp"/>
    <property type="match status" value="1"/>
</dbReference>
<dbReference type="KEGG" id="dai:Desaci_2732"/>
<sequence length="175" mass="18998">MKILILLAYSFLKVGFFGFGGGFAMIPLMEHLAVKQNHWLTYSQFSAAIALGQVTPGPVSISATFIGYKVAGFWGALVATIAVFLPSLAVIYLLEIFYLKIRGNPLTQSIMHGVIPIIVALILNVAYSMGKSSVQSLWQFLIIVIVAILAMRKSLNYGVLIAGSILTGILFSVNW</sequence>
<feature type="transmembrane region" description="Helical" evidence="7">
    <location>
        <begin position="110"/>
        <end position="127"/>
    </location>
</feature>
<gene>
    <name evidence="8" type="ordered locus">Desaci_2732</name>
</gene>
<comment type="subcellular location">
    <subcellularLocation>
        <location evidence="1">Cell membrane</location>
        <topology evidence="1">Multi-pass membrane protein</topology>
    </subcellularLocation>
</comment>
<evidence type="ECO:0000313" key="8">
    <source>
        <dbReference type="EMBL" id="AFM41663.1"/>
    </source>
</evidence>
<evidence type="ECO:0000256" key="2">
    <source>
        <dbReference type="ARBA" id="ARBA00005262"/>
    </source>
</evidence>
<organism evidence="8 9">
    <name type="scientific">Desulfosporosinus acidiphilus (strain DSM 22704 / JCM 16185 / SJ4)</name>
    <dbReference type="NCBI Taxonomy" id="646529"/>
    <lineage>
        <taxon>Bacteria</taxon>
        <taxon>Bacillati</taxon>
        <taxon>Bacillota</taxon>
        <taxon>Clostridia</taxon>
        <taxon>Eubacteriales</taxon>
        <taxon>Desulfitobacteriaceae</taxon>
        <taxon>Desulfosporosinus</taxon>
    </lineage>
</organism>
<name>I4D789_DESAJ</name>
<evidence type="ECO:0000256" key="4">
    <source>
        <dbReference type="ARBA" id="ARBA00022692"/>
    </source>
</evidence>
<evidence type="ECO:0000256" key="6">
    <source>
        <dbReference type="ARBA" id="ARBA00023136"/>
    </source>
</evidence>
<keyword evidence="6 7" id="KW-0472">Membrane</keyword>
<keyword evidence="3" id="KW-1003">Cell membrane</keyword>
<dbReference type="InterPro" id="IPR052518">
    <property type="entry name" value="CHR_Transporter"/>
</dbReference>
<dbReference type="PANTHER" id="PTHR43663:SF1">
    <property type="entry name" value="CHROMATE TRANSPORTER"/>
    <property type="match status" value="1"/>
</dbReference>
<keyword evidence="4 7" id="KW-0812">Transmembrane</keyword>
<dbReference type="GO" id="GO:0005886">
    <property type="term" value="C:plasma membrane"/>
    <property type="evidence" value="ECO:0007669"/>
    <property type="project" value="UniProtKB-SubCell"/>
</dbReference>
<dbReference type="STRING" id="646529.Desaci_2732"/>
<keyword evidence="5 7" id="KW-1133">Transmembrane helix</keyword>
<dbReference type="PANTHER" id="PTHR43663">
    <property type="entry name" value="CHROMATE TRANSPORT PROTEIN-RELATED"/>
    <property type="match status" value="1"/>
</dbReference>
<feature type="transmembrane region" description="Helical" evidence="7">
    <location>
        <begin position="133"/>
        <end position="150"/>
    </location>
</feature>
<dbReference type="AlphaFoldDB" id="I4D789"/>
<evidence type="ECO:0000256" key="3">
    <source>
        <dbReference type="ARBA" id="ARBA00022475"/>
    </source>
</evidence>
<dbReference type="EMBL" id="CP003639">
    <property type="protein sequence ID" value="AFM41663.1"/>
    <property type="molecule type" value="Genomic_DNA"/>
</dbReference>
<protein>
    <submittedName>
        <fullName evidence="8">Chromate transport protein ChrA</fullName>
    </submittedName>
</protein>
<reference evidence="8 9" key="1">
    <citation type="journal article" date="2012" name="J. Bacteriol.">
        <title>Complete genome sequences of Desulfosporosinus orientis DSM765T, Desulfosporosinus youngiae DSM17734T, Desulfosporosinus meridiei DSM13257T, and Desulfosporosinus acidiphilus DSM22704T.</title>
        <authorList>
            <person name="Pester M."/>
            <person name="Brambilla E."/>
            <person name="Alazard D."/>
            <person name="Rattei T."/>
            <person name="Weinmaier T."/>
            <person name="Han J."/>
            <person name="Lucas S."/>
            <person name="Lapidus A."/>
            <person name="Cheng J.F."/>
            <person name="Goodwin L."/>
            <person name="Pitluck S."/>
            <person name="Peters L."/>
            <person name="Ovchinnikova G."/>
            <person name="Teshima H."/>
            <person name="Detter J.C."/>
            <person name="Han C.S."/>
            <person name="Tapia R."/>
            <person name="Land M.L."/>
            <person name="Hauser L."/>
            <person name="Kyrpides N.C."/>
            <person name="Ivanova N.N."/>
            <person name="Pagani I."/>
            <person name="Huntmann M."/>
            <person name="Wei C.L."/>
            <person name="Davenport K.W."/>
            <person name="Daligault H."/>
            <person name="Chain P.S."/>
            <person name="Chen A."/>
            <person name="Mavromatis K."/>
            <person name="Markowitz V."/>
            <person name="Szeto E."/>
            <person name="Mikhailova N."/>
            <person name="Pati A."/>
            <person name="Wagner M."/>
            <person name="Woyke T."/>
            <person name="Ollivier B."/>
            <person name="Klenk H.P."/>
            <person name="Spring S."/>
            <person name="Loy A."/>
        </authorList>
    </citation>
    <scope>NUCLEOTIDE SEQUENCE [LARGE SCALE GENOMIC DNA]</scope>
    <source>
        <strain evidence="9">DSM 22704 / JCM 16185 / SJ4</strain>
    </source>
</reference>
<dbReference type="eggNOG" id="COG2059">
    <property type="taxonomic scope" value="Bacteria"/>
</dbReference>
<feature type="transmembrane region" description="Helical" evidence="7">
    <location>
        <begin position="47"/>
        <end position="68"/>
    </location>
</feature>
<accession>I4D789</accession>
<evidence type="ECO:0000313" key="9">
    <source>
        <dbReference type="Proteomes" id="UP000002892"/>
    </source>
</evidence>
<proteinExistence type="inferred from homology"/>
<feature type="transmembrane region" description="Helical" evidence="7">
    <location>
        <begin position="157"/>
        <end position="173"/>
    </location>
</feature>
<dbReference type="InterPro" id="IPR003370">
    <property type="entry name" value="Chromate_transpt"/>
</dbReference>
<evidence type="ECO:0000256" key="1">
    <source>
        <dbReference type="ARBA" id="ARBA00004651"/>
    </source>
</evidence>
<feature type="transmembrane region" description="Helical" evidence="7">
    <location>
        <begin position="74"/>
        <end position="98"/>
    </location>
</feature>
<keyword evidence="9" id="KW-1185">Reference proteome</keyword>
<evidence type="ECO:0000256" key="5">
    <source>
        <dbReference type="ARBA" id="ARBA00022989"/>
    </source>
</evidence>
<dbReference type="RefSeq" id="WP_014827658.1">
    <property type="nucleotide sequence ID" value="NC_018068.1"/>
</dbReference>
<evidence type="ECO:0000256" key="7">
    <source>
        <dbReference type="SAM" id="Phobius"/>
    </source>
</evidence>
<dbReference type="GO" id="GO:0015109">
    <property type="term" value="F:chromate transmembrane transporter activity"/>
    <property type="evidence" value="ECO:0007669"/>
    <property type="project" value="InterPro"/>
</dbReference>
<feature type="transmembrane region" description="Helical" evidence="7">
    <location>
        <begin position="6"/>
        <end position="26"/>
    </location>
</feature>